<gene>
    <name evidence="5" type="ordered locus">Acid_6446</name>
</gene>
<keyword evidence="4" id="KW-0732">Signal</keyword>
<dbReference type="HOGENOM" id="CLU_067330_0_0_0"/>
<dbReference type="AlphaFoldDB" id="Q01SK0"/>
<dbReference type="InterPro" id="IPR011990">
    <property type="entry name" value="TPR-like_helical_dom_sf"/>
</dbReference>
<dbReference type="Pfam" id="PF13181">
    <property type="entry name" value="TPR_8"/>
    <property type="match status" value="1"/>
</dbReference>
<dbReference type="EMBL" id="CP000473">
    <property type="protein sequence ID" value="ABJ87370.1"/>
    <property type="molecule type" value="Genomic_DNA"/>
</dbReference>
<dbReference type="eggNOG" id="COG0457">
    <property type="taxonomic scope" value="Bacteria"/>
</dbReference>
<dbReference type="KEGG" id="sus:Acid_6446"/>
<keyword evidence="1" id="KW-0677">Repeat</keyword>
<name>Q01SK0_SOLUE</name>
<dbReference type="SMART" id="SM00028">
    <property type="entry name" value="TPR"/>
    <property type="match status" value="5"/>
</dbReference>
<evidence type="ECO:0000256" key="1">
    <source>
        <dbReference type="ARBA" id="ARBA00022737"/>
    </source>
</evidence>
<evidence type="ECO:0000313" key="5">
    <source>
        <dbReference type="EMBL" id="ABJ87370.1"/>
    </source>
</evidence>
<dbReference type="STRING" id="234267.Acid_6446"/>
<feature type="signal peptide" evidence="4">
    <location>
        <begin position="1"/>
        <end position="20"/>
    </location>
</feature>
<dbReference type="SUPFAM" id="SSF48452">
    <property type="entry name" value="TPR-like"/>
    <property type="match status" value="2"/>
</dbReference>
<proteinExistence type="predicted"/>
<dbReference type="PANTHER" id="PTHR45641:SF19">
    <property type="entry name" value="NEPHROCYSTIN-3"/>
    <property type="match status" value="1"/>
</dbReference>
<dbReference type="PROSITE" id="PS50005">
    <property type="entry name" value="TPR"/>
    <property type="match status" value="2"/>
</dbReference>
<feature type="repeat" description="TPR" evidence="3">
    <location>
        <begin position="278"/>
        <end position="311"/>
    </location>
</feature>
<dbReference type="InParanoid" id="Q01SK0"/>
<feature type="repeat" description="TPR" evidence="3">
    <location>
        <begin position="69"/>
        <end position="102"/>
    </location>
</feature>
<evidence type="ECO:0000256" key="3">
    <source>
        <dbReference type="PROSITE-ProRule" id="PRU00339"/>
    </source>
</evidence>
<reference evidence="5" key="1">
    <citation type="submission" date="2006-10" db="EMBL/GenBank/DDBJ databases">
        <title>Complete sequence of Solibacter usitatus Ellin6076.</title>
        <authorList>
            <consortium name="US DOE Joint Genome Institute"/>
            <person name="Copeland A."/>
            <person name="Lucas S."/>
            <person name="Lapidus A."/>
            <person name="Barry K."/>
            <person name="Detter J.C."/>
            <person name="Glavina del Rio T."/>
            <person name="Hammon N."/>
            <person name="Israni S."/>
            <person name="Dalin E."/>
            <person name="Tice H."/>
            <person name="Pitluck S."/>
            <person name="Thompson L.S."/>
            <person name="Brettin T."/>
            <person name="Bruce D."/>
            <person name="Han C."/>
            <person name="Tapia R."/>
            <person name="Gilna P."/>
            <person name="Schmutz J."/>
            <person name="Larimer F."/>
            <person name="Land M."/>
            <person name="Hauser L."/>
            <person name="Kyrpides N."/>
            <person name="Mikhailova N."/>
            <person name="Janssen P.H."/>
            <person name="Kuske C.R."/>
            <person name="Richardson P."/>
        </authorList>
    </citation>
    <scope>NUCLEOTIDE SEQUENCE</scope>
    <source>
        <strain evidence="5">Ellin6076</strain>
    </source>
</reference>
<feature type="chain" id="PRO_5004162384" evidence="4">
    <location>
        <begin position="21"/>
        <end position="353"/>
    </location>
</feature>
<evidence type="ECO:0000256" key="4">
    <source>
        <dbReference type="SAM" id="SignalP"/>
    </source>
</evidence>
<dbReference type="PANTHER" id="PTHR45641">
    <property type="entry name" value="TETRATRICOPEPTIDE REPEAT PROTEIN (AFU_ORTHOLOGUE AFUA_6G03870)"/>
    <property type="match status" value="1"/>
</dbReference>
<protein>
    <submittedName>
        <fullName evidence="5">TPR repeat-containing protein</fullName>
    </submittedName>
</protein>
<sequence precursor="true">MKTGIIWFAIALITAVTGGAQNTPQHANQLNNEGNHLAEAGESVAAEKFYQEAVSIWRTLGSEFEPHLAGSLLNLGVAFSGAGNRTEAAKVYEEALTLHRRTLGDKNHRTVSNMNLLASIYLMLGDSGRADALLQEALVTERELYPGDIQLARTLEAISNSLIRAGRFREAVAPAEEALTIVIRAAGEESLDTALAYASVGEAHRSSHNAARALPLFRKSRALYEKFLGPEHPRVACLLSQEGLILVEDGKLALAERVMVKAVNALTRSCPECIVELAVVQNNLGVLRLQQKRYREADEALTSALELREKFETQPGPQLADSLRLLAVAREKLRLHEDAVRLTNRANSILSYR</sequence>
<organism evidence="5">
    <name type="scientific">Solibacter usitatus (strain Ellin6076)</name>
    <dbReference type="NCBI Taxonomy" id="234267"/>
    <lineage>
        <taxon>Bacteria</taxon>
        <taxon>Pseudomonadati</taxon>
        <taxon>Acidobacteriota</taxon>
        <taxon>Terriglobia</taxon>
        <taxon>Bryobacterales</taxon>
        <taxon>Solibacteraceae</taxon>
        <taxon>Candidatus Solibacter</taxon>
    </lineage>
</organism>
<evidence type="ECO:0000256" key="2">
    <source>
        <dbReference type="ARBA" id="ARBA00022803"/>
    </source>
</evidence>
<dbReference type="InterPro" id="IPR019734">
    <property type="entry name" value="TPR_rpt"/>
</dbReference>
<dbReference type="Pfam" id="PF13424">
    <property type="entry name" value="TPR_12"/>
    <property type="match status" value="2"/>
</dbReference>
<dbReference type="Gene3D" id="1.25.40.10">
    <property type="entry name" value="Tetratricopeptide repeat domain"/>
    <property type="match status" value="2"/>
</dbReference>
<keyword evidence="2 3" id="KW-0802">TPR repeat</keyword>
<accession>Q01SK0</accession>